<dbReference type="Proteomes" id="UP001497700">
    <property type="component" value="Unassembled WGS sequence"/>
</dbReference>
<comment type="caution">
    <text evidence="1">The sequence shown here is derived from an EMBL/GenBank/DDBJ whole genome shotgun (WGS) entry which is preliminary data.</text>
</comment>
<name>A0ACB9Z4J6_9PEZI</name>
<sequence length="452" mass="50510">MAMQISLPYRSRVASPGPFNFHHYLSAIDPYSQYHIHILKNSPAKYVVRAVRVSKDDRCRWPDKTKLILEFAPPHEPAAGPGGPLLIPQDMRMVEILAHSLFDPHAGPLRHIGLEEDQRIEVPRLLNHCLESGVLVTEDPGPLVTLWDILTPSSFQDLVVSQLNTLRLIGGDIGSKLGSFFAELHSAHTRELIECHESDIVPELKSAYVPVLETKVLPVLARLKKYGTDISSETAQELFRRVLRAHSSYRGSSFSHGNCHPGAILVQNWPGLLDSVRSKPLAESTDEHMYMAIIDWKFAQLKGRGVDGDMAQLLASLHCQQIYLNAFNPGGARPDARVQEALLVTQAVVWGICQSYSSAVQFDPNVHESSRTADLLRSTLIQHGREMINQAVERDWFIPAGSDIKKTDLIKKMVSIGIKYLQKGGKHRSSMVRDWSKDPIDEDAFITTLFGL</sequence>
<evidence type="ECO:0000313" key="1">
    <source>
        <dbReference type="EMBL" id="KAI4866344.1"/>
    </source>
</evidence>
<organism evidence="1 2">
    <name type="scientific">Hypoxylon rubiginosum</name>
    <dbReference type="NCBI Taxonomy" id="110542"/>
    <lineage>
        <taxon>Eukaryota</taxon>
        <taxon>Fungi</taxon>
        <taxon>Dikarya</taxon>
        <taxon>Ascomycota</taxon>
        <taxon>Pezizomycotina</taxon>
        <taxon>Sordariomycetes</taxon>
        <taxon>Xylariomycetidae</taxon>
        <taxon>Xylariales</taxon>
        <taxon>Hypoxylaceae</taxon>
        <taxon>Hypoxylon</taxon>
    </lineage>
</organism>
<reference evidence="1 2" key="1">
    <citation type="journal article" date="2022" name="New Phytol.">
        <title>Ecological generalism drives hyperdiversity of secondary metabolite gene clusters in xylarialean endophytes.</title>
        <authorList>
            <person name="Franco M.E.E."/>
            <person name="Wisecaver J.H."/>
            <person name="Arnold A.E."/>
            <person name="Ju Y.M."/>
            <person name="Slot J.C."/>
            <person name="Ahrendt S."/>
            <person name="Moore L.P."/>
            <person name="Eastman K.E."/>
            <person name="Scott K."/>
            <person name="Konkel Z."/>
            <person name="Mondo S.J."/>
            <person name="Kuo A."/>
            <person name="Hayes R.D."/>
            <person name="Haridas S."/>
            <person name="Andreopoulos B."/>
            <person name="Riley R."/>
            <person name="LaButti K."/>
            <person name="Pangilinan J."/>
            <person name="Lipzen A."/>
            <person name="Amirebrahimi M."/>
            <person name="Yan J."/>
            <person name="Adam C."/>
            <person name="Keymanesh K."/>
            <person name="Ng V."/>
            <person name="Louie K."/>
            <person name="Northen T."/>
            <person name="Drula E."/>
            <person name="Henrissat B."/>
            <person name="Hsieh H.M."/>
            <person name="Youens-Clark K."/>
            <person name="Lutzoni F."/>
            <person name="Miadlikowska J."/>
            <person name="Eastwood D.C."/>
            <person name="Hamelin R.C."/>
            <person name="Grigoriev I.V."/>
            <person name="U'Ren J.M."/>
        </authorList>
    </citation>
    <scope>NUCLEOTIDE SEQUENCE [LARGE SCALE GENOMIC DNA]</scope>
    <source>
        <strain evidence="1 2">CBS 119005</strain>
    </source>
</reference>
<dbReference type="EMBL" id="MU393460">
    <property type="protein sequence ID" value="KAI4866344.1"/>
    <property type="molecule type" value="Genomic_DNA"/>
</dbReference>
<evidence type="ECO:0000313" key="2">
    <source>
        <dbReference type="Proteomes" id="UP001497700"/>
    </source>
</evidence>
<accession>A0ACB9Z4J6</accession>
<keyword evidence="2" id="KW-1185">Reference proteome</keyword>
<proteinExistence type="predicted"/>
<protein>
    <submittedName>
        <fullName evidence="1">Uncharacterized protein</fullName>
    </submittedName>
</protein>
<gene>
    <name evidence="1" type="ORF">F4820DRAFT_469024</name>
</gene>